<dbReference type="CDD" id="cd06184">
    <property type="entry name" value="flavohem_like_fad_nad_binding"/>
    <property type="match status" value="1"/>
</dbReference>
<dbReference type="Gene3D" id="1.10.490.10">
    <property type="entry name" value="Globins"/>
    <property type="match status" value="1"/>
</dbReference>
<evidence type="ECO:0000256" key="11">
    <source>
        <dbReference type="ARBA" id="ARBA00025094"/>
    </source>
</evidence>
<dbReference type="eggNOG" id="COG1017">
    <property type="taxonomic scope" value="Bacteria"/>
</dbReference>
<dbReference type="InterPro" id="IPR017938">
    <property type="entry name" value="Riboflavin_synthase-like_b-brl"/>
</dbReference>
<evidence type="ECO:0000256" key="1">
    <source>
        <dbReference type="ARBA" id="ARBA00001970"/>
    </source>
</evidence>
<gene>
    <name evidence="17" type="ordered locus">TERTU_0471</name>
</gene>
<feature type="domain" description="Globin" evidence="15">
    <location>
        <begin position="1"/>
        <end position="138"/>
    </location>
</feature>
<evidence type="ECO:0000256" key="13">
    <source>
        <dbReference type="ARBA" id="ARBA00049433"/>
    </source>
</evidence>
<evidence type="ECO:0000313" key="18">
    <source>
        <dbReference type="Proteomes" id="UP000009080"/>
    </source>
</evidence>
<dbReference type="Gene3D" id="3.40.50.80">
    <property type="entry name" value="Nucleotide-binding domain of ferredoxin-NADP reductase (FNR) module"/>
    <property type="match status" value="1"/>
</dbReference>
<dbReference type="OrthoDB" id="9796486at2"/>
<evidence type="ECO:0000259" key="16">
    <source>
        <dbReference type="PROSITE" id="PS51384"/>
    </source>
</evidence>
<dbReference type="GO" id="GO:0046872">
    <property type="term" value="F:metal ion binding"/>
    <property type="evidence" value="ECO:0007669"/>
    <property type="project" value="UniProtKB-KW"/>
</dbReference>
<keyword evidence="7" id="KW-0479">Metal-binding</keyword>
<dbReference type="GO" id="GO:0009636">
    <property type="term" value="P:response to toxic substance"/>
    <property type="evidence" value="ECO:0007669"/>
    <property type="project" value="UniProtKB-KW"/>
</dbReference>
<dbReference type="SUPFAM" id="SSF52343">
    <property type="entry name" value="Ferredoxin reductase-like, C-terminal NADP-linked domain"/>
    <property type="match status" value="1"/>
</dbReference>
<dbReference type="AlphaFoldDB" id="C5BMY1"/>
<dbReference type="PANTHER" id="PTHR43396">
    <property type="entry name" value="FLAVOHEMOPROTEIN"/>
    <property type="match status" value="1"/>
</dbReference>
<comment type="similarity">
    <text evidence="2">In the C-terminal section; belongs to the flavoprotein pyridine nucleotide cytochrome reductase family.</text>
</comment>
<name>C5BMY1_TERTT</name>
<keyword evidence="18" id="KW-1185">Reference proteome</keyword>
<dbReference type="InterPro" id="IPR009050">
    <property type="entry name" value="Globin-like_sf"/>
</dbReference>
<dbReference type="SUPFAM" id="SSF63380">
    <property type="entry name" value="Riboflavin synthase domain-like"/>
    <property type="match status" value="1"/>
</dbReference>
<dbReference type="InterPro" id="IPR017927">
    <property type="entry name" value="FAD-bd_FR_type"/>
</dbReference>
<keyword evidence="8" id="KW-0521">NADP</keyword>
<evidence type="ECO:0000256" key="3">
    <source>
        <dbReference type="ARBA" id="ARBA00012229"/>
    </source>
</evidence>
<proteinExistence type="inferred from homology"/>
<dbReference type="Gene3D" id="2.40.30.10">
    <property type="entry name" value="Translation factors"/>
    <property type="match status" value="1"/>
</dbReference>
<dbReference type="Pfam" id="PF00175">
    <property type="entry name" value="NAD_binding_1"/>
    <property type="match status" value="1"/>
</dbReference>
<feature type="domain" description="FAD-binding FR-type" evidence="16">
    <location>
        <begin position="152"/>
        <end position="255"/>
    </location>
</feature>
<keyword evidence="9" id="KW-0408">Iron</keyword>
<evidence type="ECO:0000256" key="6">
    <source>
        <dbReference type="ARBA" id="ARBA00022621"/>
    </source>
</evidence>
<dbReference type="PROSITE" id="PS51384">
    <property type="entry name" value="FAD_FR"/>
    <property type="match status" value="1"/>
</dbReference>
<evidence type="ECO:0000256" key="7">
    <source>
        <dbReference type="ARBA" id="ARBA00022723"/>
    </source>
</evidence>
<dbReference type="KEGG" id="ttu:TERTU_0471"/>
<dbReference type="PROSITE" id="PS01033">
    <property type="entry name" value="GLOBIN"/>
    <property type="match status" value="1"/>
</dbReference>
<organism evidence="17 18">
    <name type="scientific">Teredinibacter turnerae (strain ATCC 39867 / T7901)</name>
    <dbReference type="NCBI Taxonomy" id="377629"/>
    <lineage>
        <taxon>Bacteria</taxon>
        <taxon>Pseudomonadati</taxon>
        <taxon>Pseudomonadota</taxon>
        <taxon>Gammaproteobacteria</taxon>
        <taxon>Cellvibrionales</taxon>
        <taxon>Cellvibrionaceae</taxon>
        <taxon>Teredinibacter</taxon>
    </lineage>
</organism>
<comment type="function">
    <text evidence="11">Is involved in NO detoxification in an aerobic process, termed nitric oxide dioxygenase (NOD) reaction that utilizes O(2) and NAD(P)H to convert NO to nitrate, which protects the bacterium from various noxious nitrogen compounds. Therefore, plays a central role in the inducible response to nitrosative stress.</text>
</comment>
<evidence type="ECO:0000313" key="17">
    <source>
        <dbReference type="EMBL" id="ACR13645.1"/>
    </source>
</evidence>
<dbReference type="GO" id="GO:0046210">
    <property type="term" value="P:nitric oxide catabolic process"/>
    <property type="evidence" value="ECO:0007669"/>
    <property type="project" value="TreeGrafter"/>
</dbReference>
<evidence type="ECO:0000256" key="14">
    <source>
        <dbReference type="RuleBase" id="RU000356"/>
    </source>
</evidence>
<dbReference type="Proteomes" id="UP000009080">
    <property type="component" value="Chromosome"/>
</dbReference>
<dbReference type="Pfam" id="PF00042">
    <property type="entry name" value="Globin"/>
    <property type="match status" value="1"/>
</dbReference>
<dbReference type="eggNOG" id="COG1018">
    <property type="taxonomic scope" value="Bacteria"/>
</dbReference>
<keyword evidence="4" id="KW-0216">Detoxification</keyword>
<dbReference type="InterPro" id="IPR000971">
    <property type="entry name" value="Globin"/>
</dbReference>
<evidence type="ECO:0000256" key="12">
    <source>
        <dbReference type="ARBA" id="ARBA00048649"/>
    </source>
</evidence>
<dbReference type="FunFam" id="1.10.490.10:FF:000003">
    <property type="entry name" value="Flavohemoprotein"/>
    <property type="match status" value="1"/>
</dbReference>
<dbReference type="InterPro" id="IPR008333">
    <property type="entry name" value="Cbr1-like_FAD-bd_dom"/>
</dbReference>
<dbReference type="SUPFAM" id="SSF46458">
    <property type="entry name" value="Globin-like"/>
    <property type="match status" value="1"/>
</dbReference>
<comment type="cofactor">
    <cofactor evidence="1">
        <name>heme b</name>
        <dbReference type="ChEBI" id="CHEBI:60344"/>
    </cofactor>
</comment>
<dbReference type="GO" id="GO:0071500">
    <property type="term" value="P:cellular response to nitrosative stress"/>
    <property type="evidence" value="ECO:0007669"/>
    <property type="project" value="TreeGrafter"/>
</dbReference>
<keyword evidence="6 14" id="KW-0561">Oxygen transport</keyword>
<dbReference type="EMBL" id="CP001614">
    <property type="protein sequence ID" value="ACR13645.1"/>
    <property type="molecule type" value="Genomic_DNA"/>
</dbReference>
<dbReference type="GO" id="GO:0071949">
    <property type="term" value="F:FAD binding"/>
    <property type="evidence" value="ECO:0007669"/>
    <property type="project" value="TreeGrafter"/>
</dbReference>
<accession>C5BMY1</accession>
<evidence type="ECO:0000256" key="4">
    <source>
        <dbReference type="ARBA" id="ARBA00022575"/>
    </source>
</evidence>
<dbReference type="PANTHER" id="PTHR43396:SF3">
    <property type="entry name" value="FLAVOHEMOPROTEIN"/>
    <property type="match status" value="1"/>
</dbReference>
<evidence type="ECO:0000256" key="2">
    <source>
        <dbReference type="ARBA" id="ARBA00006401"/>
    </source>
</evidence>
<evidence type="ECO:0000256" key="5">
    <source>
        <dbReference type="ARBA" id="ARBA00022617"/>
    </source>
</evidence>
<dbReference type="InterPro" id="IPR012292">
    <property type="entry name" value="Globin/Proto"/>
</dbReference>
<evidence type="ECO:0000256" key="9">
    <source>
        <dbReference type="ARBA" id="ARBA00023004"/>
    </source>
</evidence>
<comment type="similarity">
    <text evidence="14">Belongs to the globin family.</text>
</comment>
<comment type="catalytic activity">
    <reaction evidence="13">
        <text>2 nitric oxide + NADPH + 2 O2 = 2 nitrate + NADP(+) + H(+)</text>
        <dbReference type="Rhea" id="RHEA:19465"/>
        <dbReference type="ChEBI" id="CHEBI:15378"/>
        <dbReference type="ChEBI" id="CHEBI:15379"/>
        <dbReference type="ChEBI" id="CHEBI:16480"/>
        <dbReference type="ChEBI" id="CHEBI:17632"/>
        <dbReference type="ChEBI" id="CHEBI:57783"/>
        <dbReference type="ChEBI" id="CHEBI:58349"/>
        <dbReference type="EC" id="1.14.12.17"/>
    </reaction>
</comment>
<protein>
    <recommendedName>
        <fullName evidence="3">nitric oxide dioxygenase</fullName>
        <ecNumber evidence="3">1.14.12.17</ecNumber>
    </recommendedName>
</protein>
<dbReference type="NCBIfam" id="NF009805">
    <property type="entry name" value="PRK13289.1"/>
    <property type="match status" value="1"/>
</dbReference>
<dbReference type="GO" id="GO:0008941">
    <property type="term" value="F:nitric oxide dioxygenase NAD(P)H activity"/>
    <property type="evidence" value="ECO:0007669"/>
    <property type="project" value="UniProtKB-EC"/>
</dbReference>
<dbReference type="STRING" id="377629.TERTU_0471"/>
<dbReference type="GO" id="GO:0020037">
    <property type="term" value="F:heme binding"/>
    <property type="evidence" value="ECO:0007669"/>
    <property type="project" value="InterPro"/>
</dbReference>
<dbReference type="InterPro" id="IPR001433">
    <property type="entry name" value="OxRdtase_FAD/NAD-bd"/>
</dbReference>
<comment type="catalytic activity">
    <reaction evidence="12">
        <text>2 nitric oxide + NADH + 2 O2 = 2 nitrate + NAD(+) + H(+)</text>
        <dbReference type="Rhea" id="RHEA:19469"/>
        <dbReference type="ChEBI" id="CHEBI:15378"/>
        <dbReference type="ChEBI" id="CHEBI:15379"/>
        <dbReference type="ChEBI" id="CHEBI:16480"/>
        <dbReference type="ChEBI" id="CHEBI:17632"/>
        <dbReference type="ChEBI" id="CHEBI:57540"/>
        <dbReference type="ChEBI" id="CHEBI:57945"/>
        <dbReference type="EC" id="1.14.12.17"/>
    </reaction>
</comment>
<evidence type="ECO:0000256" key="8">
    <source>
        <dbReference type="ARBA" id="ARBA00022857"/>
    </source>
</evidence>
<dbReference type="GO" id="GO:0005344">
    <property type="term" value="F:oxygen carrier activity"/>
    <property type="evidence" value="ECO:0007669"/>
    <property type="project" value="UniProtKB-KW"/>
</dbReference>
<dbReference type="PRINTS" id="PR00410">
    <property type="entry name" value="PHEHYDRXLASE"/>
</dbReference>
<dbReference type="Pfam" id="PF00970">
    <property type="entry name" value="FAD_binding_6"/>
    <property type="match status" value="1"/>
</dbReference>
<evidence type="ECO:0000256" key="10">
    <source>
        <dbReference type="ARBA" id="ARBA00023027"/>
    </source>
</evidence>
<keyword evidence="14" id="KW-0813">Transport</keyword>
<dbReference type="InterPro" id="IPR039261">
    <property type="entry name" value="FNR_nucleotide-bd"/>
</dbReference>
<evidence type="ECO:0000259" key="15">
    <source>
        <dbReference type="PROSITE" id="PS01033"/>
    </source>
</evidence>
<keyword evidence="10" id="KW-0520">NAD</keyword>
<keyword evidence="5 14" id="KW-0349">Heme</keyword>
<dbReference type="EC" id="1.14.12.17" evidence="3"/>
<dbReference type="HOGENOM" id="CLU_003827_12_0_6"/>
<sequence length="395" mass="43178">MLTPSQMAIVKATAPLVGEKAGDITAHFYPMMFARYPQVIQLFNQTHQRKGSQPQALAKALVAYATHIDQLAALGDAVAMIANKHCSLNIQPEHYPIVGECLLESIAAVLGESVTAEVADAWSAAYKQLADILMSAEEHLYQNNSLRQGGWRGERAFRIARIDTESAVIKSFYLVPAAGEQVIDFSAGQYIGLVITVNGESVRRNYSLSEAPGKVGLRISVKREEGGLVSDYLHQQAKVGDTLMLTPPAGTFTLGHSAVSQERPLLFVTGGVGITPAISMLNDCVHNGRPITFIHAAVNSDHHAFDVHLKALAKTHRNLNYYVIYEKPLEEDTPDAMGFIDREILSRFVPASGDVDLYFLGPKPFMRCVKGLAAELGIPHEQCFFEFFGPVEELA</sequence>
<reference evidence="17 18" key="1">
    <citation type="journal article" date="2009" name="PLoS ONE">
        <title>The complete genome of Teredinibacter turnerae T7901: an intracellular endosymbiont of marine wood-boring bivalves (shipworms).</title>
        <authorList>
            <person name="Yang J.C."/>
            <person name="Madupu R."/>
            <person name="Durkin A.S."/>
            <person name="Ekborg N.A."/>
            <person name="Pedamallu C.S."/>
            <person name="Hostetler J.B."/>
            <person name="Radune D."/>
            <person name="Toms B.S."/>
            <person name="Henrissat B."/>
            <person name="Coutinho P.M."/>
            <person name="Schwarz S."/>
            <person name="Field L."/>
            <person name="Trindade-Silva A.E."/>
            <person name="Soares C.A.G."/>
            <person name="Elshahawi S."/>
            <person name="Hanora A."/>
            <person name="Schmidt E.W."/>
            <person name="Haygood M.G."/>
            <person name="Posfai J."/>
            <person name="Benner J."/>
            <person name="Madinger C."/>
            <person name="Nove J."/>
            <person name="Anton B."/>
            <person name="Chaudhary K."/>
            <person name="Foster J."/>
            <person name="Holman A."/>
            <person name="Kumar S."/>
            <person name="Lessard P.A."/>
            <person name="Luyten Y.A."/>
            <person name="Slatko B."/>
            <person name="Wood N."/>
            <person name="Wu B."/>
            <person name="Teplitski M."/>
            <person name="Mougous J.D."/>
            <person name="Ward N."/>
            <person name="Eisen J.A."/>
            <person name="Badger J.H."/>
            <person name="Distel D.L."/>
        </authorList>
    </citation>
    <scope>NUCLEOTIDE SEQUENCE [LARGE SCALE GENOMIC DNA]</scope>
    <source>
        <strain evidence="18">ATCC 39867 / T7901</strain>
    </source>
</reference>
<dbReference type="GO" id="GO:0019825">
    <property type="term" value="F:oxygen binding"/>
    <property type="evidence" value="ECO:0007669"/>
    <property type="project" value="InterPro"/>
</dbReference>
<dbReference type="RefSeq" id="WP_015819760.1">
    <property type="nucleotide sequence ID" value="NC_012997.1"/>
</dbReference>